<name>T1KPK3_TETUR</name>
<dbReference type="EnsemblMetazoa" id="tetur17g00780.1">
    <property type="protein sequence ID" value="tetur17g00780.1"/>
    <property type="gene ID" value="tetur17g00780"/>
</dbReference>
<reference evidence="1" key="2">
    <citation type="submission" date="2015-06" db="UniProtKB">
        <authorList>
            <consortium name="EnsemblMetazoa"/>
        </authorList>
    </citation>
    <scope>IDENTIFICATION</scope>
</reference>
<reference evidence="2" key="1">
    <citation type="submission" date="2011-08" db="EMBL/GenBank/DDBJ databases">
        <authorList>
            <person name="Rombauts S."/>
        </authorList>
    </citation>
    <scope>NUCLEOTIDE SEQUENCE</scope>
    <source>
        <strain evidence="2">London</strain>
    </source>
</reference>
<dbReference type="Proteomes" id="UP000015104">
    <property type="component" value="Unassembled WGS sequence"/>
</dbReference>
<accession>T1KPK3</accession>
<evidence type="ECO:0000313" key="2">
    <source>
        <dbReference type="Proteomes" id="UP000015104"/>
    </source>
</evidence>
<keyword evidence="2" id="KW-1185">Reference proteome</keyword>
<proteinExistence type="predicted"/>
<protein>
    <submittedName>
        <fullName evidence="1">Uncharacterized protein</fullName>
    </submittedName>
</protein>
<dbReference type="AlphaFoldDB" id="T1KPK3"/>
<evidence type="ECO:0000313" key="1">
    <source>
        <dbReference type="EnsemblMetazoa" id="tetur17g00780.1"/>
    </source>
</evidence>
<sequence length="29" mass="3630">MFIGCLWLPQYFYQRLSSQRIFYQLLMAI</sequence>
<organism evidence="1 2">
    <name type="scientific">Tetranychus urticae</name>
    <name type="common">Two-spotted spider mite</name>
    <dbReference type="NCBI Taxonomy" id="32264"/>
    <lineage>
        <taxon>Eukaryota</taxon>
        <taxon>Metazoa</taxon>
        <taxon>Ecdysozoa</taxon>
        <taxon>Arthropoda</taxon>
        <taxon>Chelicerata</taxon>
        <taxon>Arachnida</taxon>
        <taxon>Acari</taxon>
        <taxon>Acariformes</taxon>
        <taxon>Trombidiformes</taxon>
        <taxon>Prostigmata</taxon>
        <taxon>Eleutherengona</taxon>
        <taxon>Raphignathae</taxon>
        <taxon>Tetranychoidea</taxon>
        <taxon>Tetranychidae</taxon>
        <taxon>Tetranychus</taxon>
    </lineage>
</organism>
<dbReference type="EMBL" id="CAEY01000331">
    <property type="status" value="NOT_ANNOTATED_CDS"/>
    <property type="molecule type" value="Genomic_DNA"/>
</dbReference>
<dbReference type="HOGENOM" id="CLU_3411024_0_0_1"/>